<feature type="coiled-coil region" evidence="6">
    <location>
        <begin position="762"/>
        <end position="789"/>
    </location>
</feature>
<sequence>MSVLRLGLPCLKGVVIYHGHIDFENCSVVLLIKLPEKLKDPGKFLIPCNFLELEECLALVDLGASINLMPLSVCKKLSLPELTPTRMTLELVSRSVAYPVDVAEDVFVKVGNFYFLADFVVVDYDVDPQAITFKVGHTSRYSRNYYESVNQINVIDVACEEYAQEVLGFLNSSTSGNPTLLDPIIFSSSLSFTPFEGVDFILEEMETFLHTSNELSNLDDDYYDTEGDILYFEKLLNEDPSLNLHLMTNEDLKQDDVTMTKPLIKEPPELELKDLLPYLEHAFLEGTDKLPVIISKELKDKEKAALLRCMMVIFHDMIEETMEEKCHFMVKEGIVLGHKISKSEIEVDRAKVDVIAKIPYPTSIKGVRSFLGHAGANNLAADHLSRLENPHQGDLKKKEINETFPLEALRMIYFHGDSSTSWFADIANYHAGNFIVKGMSSQQKKKFFNDVKHYFWDDRYLFRICADQVIRRCVYGQEAVDILTACHNGPTEGHHGANYTAKKVFDSEFYWPIIYRDAHDMVKSCDSCQCQGKISQKGVMPQNAIQVEAKALSTNDARFVIKNLKSLFARFGTPRAIISNRGTHFCNDQFAKVMNKYEVTHRLSTAYHPQTSGQVEVSNRSLKRISERTVGENQASWSDKLDDALWAFRNEYLQMDKNKSKKAQNRAWDWKRDKESAKDSFQTADENFSGQSSESLDQIHDRYQNLISQLEILGESFSQEDINLKFLRSLPSEWRTHTLIWRNKGDLEDNALVELSLRDNALVELKKKFEKAKQERDELKLTLEKFHTSSKNLSKLLESQITDKTDLGYDNQVFNSTVFDYDELNSSESDDSVSTSPVHDRYKIGKGYHAVPPSYIGTFMPPKPNLVFYDAPTASETVPNVFNVKPSTTKPTKEMSQSNRPSAPIIEDWVSDTKDESEVEHSTQAKNLRKDTPKSKGHKHTRTRKACFVCKSLNHLIKDCDYYEKQMVQKPVWNHAMRQALKDKGVIDSSCSRHITGNISYLSDFKEINEGYVAFGGNPKSGKITEKGKIRTGKLDFDDVYFVKELKFNLFSVSQMCDKKNSVLFTDTECVVLSFDFKLPDENHTLIRIPRENDMYNVDLKNVVPSGDLTWIKREFSVARTPQQNGVTKRKNMTLIEAARTMLADSLLSIPFWAEAVNTACYDQNRVLVTKPHNKTPYELLLGRTPSIRFMRPFGCPVTILNTLDPLGKFDRKADEGFLVGYSVNS</sequence>
<dbReference type="GO" id="GO:0004190">
    <property type="term" value="F:aspartic-type endopeptidase activity"/>
    <property type="evidence" value="ECO:0007669"/>
    <property type="project" value="UniProtKB-KW"/>
</dbReference>
<evidence type="ECO:0000256" key="5">
    <source>
        <dbReference type="ARBA" id="ARBA00022759"/>
    </source>
</evidence>
<accession>A0A699HDB7</accession>
<feature type="compositionally biased region" description="Polar residues" evidence="7">
    <location>
        <begin position="880"/>
        <end position="901"/>
    </location>
</feature>
<dbReference type="PANTHER" id="PTHR37984:SF5">
    <property type="entry name" value="PROTEIN NYNRIN-LIKE"/>
    <property type="match status" value="1"/>
</dbReference>
<dbReference type="InterPro" id="IPR001584">
    <property type="entry name" value="Integrase_cat-core"/>
</dbReference>
<dbReference type="CDD" id="cd00303">
    <property type="entry name" value="retropepsin_like"/>
    <property type="match status" value="1"/>
</dbReference>
<evidence type="ECO:0000256" key="3">
    <source>
        <dbReference type="ARBA" id="ARBA00022722"/>
    </source>
</evidence>
<feature type="domain" description="Integrase catalytic" evidence="8">
    <location>
        <begin position="508"/>
        <end position="624"/>
    </location>
</feature>
<keyword evidence="4" id="KW-0645">Protease</keyword>
<comment type="caution">
    <text evidence="9">The sequence shown here is derived from an EMBL/GenBank/DDBJ whole genome shotgun (WGS) entry which is preliminary data.</text>
</comment>
<dbReference type="InterPro" id="IPR041588">
    <property type="entry name" value="Integrase_H2C2"/>
</dbReference>
<keyword evidence="1" id="KW-0808">Transferase</keyword>
<keyword evidence="2" id="KW-0548">Nucleotidyltransferase</keyword>
<dbReference type="InterPro" id="IPR050951">
    <property type="entry name" value="Retrovirus_Pol_polyprotein"/>
</dbReference>
<evidence type="ECO:0000259" key="8">
    <source>
        <dbReference type="PROSITE" id="PS50994"/>
    </source>
</evidence>
<dbReference type="Gene3D" id="2.40.70.10">
    <property type="entry name" value="Acid Proteases"/>
    <property type="match status" value="1"/>
</dbReference>
<organism evidence="9">
    <name type="scientific">Tanacetum cinerariifolium</name>
    <name type="common">Dalmatian daisy</name>
    <name type="synonym">Chrysanthemum cinerariifolium</name>
    <dbReference type="NCBI Taxonomy" id="118510"/>
    <lineage>
        <taxon>Eukaryota</taxon>
        <taxon>Viridiplantae</taxon>
        <taxon>Streptophyta</taxon>
        <taxon>Embryophyta</taxon>
        <taxon>Tracheophyta</taxon>
        <taxon>Spermatophyta</taxon>
        <taxon>Magnoliopsida</taxon>
        <taxon>eudicotyledons</taxon>
        <taxon>Gunneridae</taxon>
        <taxon>Pentapetalae</taxon>
        <taxon>asterids</taxon>
        <taxon>campanulids</taxon>
        <taxon>Asterales</taxon>
        <taxon>Asteraceae</taxon>
        <taxon>Asteroideae</taxon>
        <taxon>Anthemideae</taxon>
        <taxon>Anthemidinae</taxon>
        <taxon>Tanacetum</taxon>
    </lineage>
</organism>
<dbReference type="Gene3D" id="3.30.420.10">
    <property type="entry name" value="Ribonuclease H-like superfamily/Ribonuclease H"/>
    <property type="match status" value="2"/>
</dbReference>
<dbReference type="InterPro" id="IPR036397">
    <property type="entry name" value="RNaseH_sf"/>
</dbReference>
<dbReference type="InterPro" id="IPR054722">
    <property type="entry name" value="PolX-like_BBD"/>
</dbReference>
<evidence type="ECO:0000313" key="9">
    <source>
        <dbReference type="EMBL" id="GEX51745.1"/>
    </source>
</evidence>
<reference evidence="9" key="1">
    <citation type="journal article" date="2019" name="Sci. Rep.">
        <title>Draft genome of Tanacetum cinerariifolium, the natural source of mosquito coil.</title>
        <authorList>
            <person name="Yamashiro T."/>
            <person name="Shiraishi A."/>
            <person name="Satake H."/>
            <person name="Nakayama K."/>
        </authorList>
    </citation>
    <scope>NUCLEOTIDE SEQUENCE</scope>
</reference>
<dbReference type="GO" id="GO:0004519">
    <property type="term" value="F:endonuclease activity"/>
    <property type="evidence" value="ECO:0007669"/>
    <property type="project" value="UniProtKB-KW"/>
</dbReference>
<dbReference type="Pfam" id="PF22936">
    <property type="entry name" value="Pol_BBD"/>
    <property type="match status" value="1"/>
</dbReference>
<protein>
    <submittedName>
        <fullName evidence="9">Reverse transcriptase domain-containing protein</fullName>
    </submittedName>
</protein>
<keyword evidence="6" id="KW-0175">Coiled coil</keyword>
<evidence type="ECO:0000256" key="2">
    <source>
        <dbReference type="ARBA" id="ARBA00022695"/>
    </source>
</evidence>
<dbReference type="GO" id="GO:0015074">
    <property type="term" value="P:DNA integration"/>
    <property type="evidence" value="ECO:0007669"/>
    <property type="project" value="InterPro"/>
</dbReference>
<evidence type="ECO:0000256" key="6">
    <source>
        <dbReference type="SAM" id="Coils"/>
    </source>
</evidence>
<dbReference type="AlphaFoldDB" id="A0A699HDB7"/>
<keyword evidence="5" id="KW-0378">Hydrolase</keyword>
<dbReference type="Gene3D" id="1.10.340.70">
    <property type="match status" value="1"/>
</dbReference>
<keyword evidence="4" id="KW-0064">Aspartyl protease</keyword>
<dbReference type="InterPro" id="IPR012337">
    <property type="entry name" value="RNaseH-like_sf"/>
</dbReference>
<dbReference type="SUPFAM" id="SSF53098">
    <property type="entry name" value="Ribonuclease H-like"/>
    <property type="match status" value="2"/>
</dbReference>
<dbReference type="InterPro" id="IPR043502">
    <property type="entry name" value="DNA/RNA_pol_sf"/>
</dbReference>
<feature type="compositionally biased region" description="Basic and acidic residues" evidence="7">
    <location>
        <begin position="911"/>
        <end position="934"/>
    </location>
</feature>
<evidence type="ECO:0000256" key="4">
    <source>
        <dbReference type="ARBA" id="ARBA00022750"/>
    </source>
</evidence>
<dbReference type="Pfam" id="PF17921">
    <property type="entry name" value="Integrase_H2C2"/>
    <property type="match status" value="1"/>
</dbReference>
<dbReference type="PANTHER" id="PTHR37984">
    <property type="entry name" value="PROTEIN CBG26694"/>
    <property type="match status" value="1"/>
</dbReference>
<feature type="domain" description="Integrase catalytic" evidence="8">
    <location>
        <begin position="1112"/>
        <end position="1185"/>
    </location>
</feature>
<feature type="non-terminal residue" evidence="9">
    <location>
        <position position="1226"/>
    </location>
</feature>
<keyword evidence="9" id="KW-0695">RNA-directed DNA polymerase</keyword>
<proteinExistence type="predicted"/>
<dbReference type="GO" id="GO:0003964">
    <property type="term" value="F:RNA-directed DNA polymerase activity"/>
    <property type="evidence" value="ECO:0007669"/>
    <property type="project" value="UniProtKB-KW"/>
</dbReference>
<dbReference type="InterPro" id="IPR021109">
    <property type="entry name" value="Peptidase_aspartic_dom_sf"/>
</dbReference>
<evidence type="ECO:0000256" key="1">
    <source>
        <dbReference type="ARBA" id="ARBA00022679"/>
    </source>
</evidence>
<dbReference type="PROSITE" id="PS50994">
    <property type="entry name" value="INTEGRASE"/>
    <property type="match status" value="2"/>
</dbReference>
<dbReference type="SUPFAM" id="SSF56672">
    <property type="entry name" value="DNA/RNA polymerases"/>
    <property type="match status" value="1"/>
</dbReference>
<name>A0A699HDB7_TANCI</name>
<keyword evidence="5" id="KW-0255">Endonuclease</keyword>
<dbReference type="GO" id="GO:0003676">
    <property type="term" value="F:nucleic acid binding"/>
    <property type="evidence" value="ECO:0007669"/>
    <property type="project" value="InterPro"/>
</dbReference>
<dbReference type="EMBL" id="BKCJ010113011">
    <property type="protein sequence ID" value="GEX51745.1"/>
    <property type="molecule type" value="Genomic_DNA"/>
</dbReference>
<evidence type="ECO:0000256" key="7">
    <source>
        <dbReference type="SAM" id="MobiDB-lite"/>
    </source>
</evidence>
<keyword evidence="3" id="KW-0540">Nuclease</keyword>
<feature type="region of interest" description="Disordered" evidence="7">
    <location>
        <begin position="880"/>
        <end position="939"/>
    </location>
</feature>
<gene>
    <name evidence="9" type="ORF">Tci_323720</name>
</gene>